<dbReference type="InterPro" id="IPR041698">
    <property type="entry name" value="Methyltransf_25"/>
</dbReference>
<keyword evidence="3" id="KW-0949">S-adenosyl-L-methionine</keyword>
<dbReference type="EMBL" id="FZMP01000228">
    <property type="protein sequence ID" value="SNQ62588.1"/>
    <property type="molecule type" value="Genomic_DNA"/>
</dbReference>
<accession>A0A284VTS7</accession>
<keyword evidence="1 5" id="KW-0489">Methyltransferase</keyword>
<dbReference type="CDD" id="cd02440">
    <property type="entry name" value="AdoMet_MTases"/>
    <property type="match status" value="1"/>
</dbReference>
<dbReference type="RefSeq" id="WP_096207130.1">
    <property type="nucleotide sequence ID" value="NZ_FZMP01000228.1"/>
</dbReference>
<dbReference type="PROSITE" id="PS01184">
    <property type="entry name" value="UBIE_2"/>
    <property type="match status" value="1"/>
</dbReference>
<keyword evidence="2 5" id="KW-0808">Transferase</keyword>
<proteinExistence type="predicted"/>
<dbReference type="Gene3D" id="3.40.50.150">
    <property type="entry name" value="Vaccinia Virus protein VP39"/>
    <property type="match status" value="1"/>
</dbReference>
<evidence type="ECO:0000256" key="3">
    <source>
        <dbReference type="ARBA" id="ARBA00022691"/>
    </source>
</evidence>
<evidence type="ECO:0000256" key="2">
    <source>
        <dbReference type="ARBA" id="ARBA00022679"/>
    </source>
</evidence>
<dbReference type="AlphaFoldDB" id="A0A284VTS7"/>
<dbReference type="InterPro" id="IPR023576">
    <property type="entry name" value="UbiE/COQ5_MeTrFase_CS"/>
</dbReference>
<keyword evidence="6" id="KW-1185">Reference proteome</keyword>
<dbReference type="GO" id="GO:0032259">
    <property type="term" value="P:methylation"/>
    <property type="evidence" value="ECO:0007669"/>
    <property type="project" value="UniProtKB-KW"/>
</dbReference>
<name>A0A284VTS7_9EURY</name>
<dbReference type="PANTHER" id="PTHR43591:SF24">
    <property type="entry name" value="2-METHOXY-6-POLYPRENYL-1,4-BENZOQUINOL METHYLASE, MITOCHONDRIAL"/>
    <property type="match status" value="1"/>
</dbReference>
<dbReference type="InterPro" id="IPR029063">
    <property type="entry name" value="SAM-dependent_MTases_sf"/>
</dbReference>
<evidence type="ECO:0000313" key="5">
    <source>
        <dbReference type="EMBL" id="SNQ62588.1"/>
    </source>
</evidence>
<evidence type="ECO:0000313" key="6">
    <source>
        <dbReference type="Proteomes" id="UP000218615"/>
    </source>
</evidence>
<evidence type="ECO:0000259" key="4">
    <source>
        <dbReference type="Pfam" id="PF13649"/>
    </source>
</evidence>
<dbReference type="GO" id="GO:0008168">
    <property type="term" value="F:methyltransferase activity"/>
    <property type="evidence" value="ECO:0007669"/>
    <property type="project" value="UniProtKB-KW"/>
</dbReference>
<feature type="domain" description="Methyltransferase" evidence="4">
    <location>
        <begin position="50"/>
        <end position="146"/>
    </location>
</feature>
<organism evidence="5 6">
    <name type="scientific">Candidatus Methanoperedens nitratireducens</name>
    <dbReference type="NCBI Taxonomy" id="1392998"/>
    <lineage>
        <taxon>Archaea</taxon>
        <taxon>Methanobacteriati</taxon>
        <taxon>Methanobacteriota</taxon>
        <taxon>Stenosarchaea group</taxon>
        <taxon>Methanomicrobia</taxon>
        <taxon>Methanosarcinales</taxon>
        <taxon>ANME-2 cluster</taxon>
        <taxon>Candidatus Methanoperedentaceae</taxon>
        <taxon>Candidatus Methanoperedens</taxon>
    </lineage>
</organism>
<evidence type="ECO:0000256" key="1">
    <source>
        <dbReference type="ARBA" id="ARBA00022603"/>
    </source>
</evidence>
<dbReference type="PANTHER" id="PTHR43591">
    <property type="entry name" value="METHYLTRANSFERASE"/>
    <property type="match status" value="1"/>
</dbReference>
<sequence length="216" mass="24795">MPQPPPKFIPALGFKFLTPLYDLVMRLTIRELTFKRRLIEQMRLEKSHRVLDSGCGTATLTILIKKTYPEVEIIGLDIDPKILDIARLKVKKAGVDIKLDQGSAFELPYPDNFFDRVVSSLVIHHLTHENKARTFREVFRVLKPGGEMHIADFGKPQNVLMYLISRFLGLFEDTLDNIKGLLPEMFREAGFEEVEETTRYATVFGTLSLYRARKPG</sequence>
<dbReference type="Pfam" id="PF13649">
    <property type="entry name" value="Methyltransf_25"/>
    <property type="match status" value="1"/>
</dbReference>
<reference evidence="6" key="1">
    <citation type="submission" date="2017-06" db="EMBL/GenBank/DDBJ databases">
        <authorList>
            <person name="Cremers G."/>
        </authorList>
    </citation>
    <scope>NUCLEOTIDE SEQUENCE [LARGE SCALE GENOMIC DNA]</scope>
</reference>
<protein>
    <submittedName>
        <fullName evidence="5">Type 11 methyltransferase</fullName>
    </submittedName>
</protein>
<gene>
    <name evidence="5" type="ORF">MNV_790033</name>
</gene>
<dbReference type="Proteomes" id="UP000218615">
    <property type="component" value="Unassembled WGS sequence"/>
</dbReference>
<dbReference type="OrthoDB" id="1018at2157"/>
<dbReference type="SUPFAM" id="SSF53335">
    <property type="entry name" value="S-adenosyl-L-methionine-dependent methyltransferases"/>
    <property type="match status" value="1"/>
</dbReference>